<keyword evidence="2" id="KW-1185">Reference proteome</keyword>
<proteinExistence type="predicted"/>
<evidence type="ECO:0000313" key="2">
    <source>
        <dbReference type="Proteomes" id="UP000812966"/>
    </source>
</evidence>
<comment type="caution">
    <text evidence="1">The sequence shown here is derived from an EMBL/GenBank/DDBJ whole genome shotgun (WGS) entry which is preliminary data.</text>
</comment>
<gene>
    <name evidence="1" type="ORF">FFLO_04172</name>
</gene>
<dbReference type="AlphaFoldDB" id="A0A8K0NQ46"/>
<dbReference type="EMBL" id="JABELV010000085">
    <property type="protein sequence ID" value="KAG7531662.1"/>
    <property type="molecule type" value="Genomic_DNA"/>
</dbReference>
<name>A0A8K0NQ46_9TREE</name>
<accession>A0A8K0NQ46</accession>
<evidence type="ECO:0000313" key="1">
    <source>
        <dbReference type="EMBL" id="KAG7531662.1"/>
    </source>
</evidence>
<organism evidence="1 2">
    <name type="scientific">Filobasidium floriforme</name>
    <dbReference type="NCBI Taxonomy" id="5210"/>
    <lineage>
        <taxon>Eukaryota</taxon>
        <taxon>Fungi</taxon>
        <taxon>Dikarya</taxon>
        <taxon>Basidiomycota</taxon>
        <taxon>Agaricomycotina</taxon>
        <taxon>Tremellomycetes</taxon>
        <taxon>Filobasidiales</taxon>
        <taxon>Filobasidiaceae</taxon>
        <taxon>Filobasidium</taxon>
    </lineage>
</organism>
<sequence length="306" mass="33950">MLQRKDQSIHKLASELNDTRADKDQLEKLFDGSQLENQKCLQQINDFREHVRTLEAALIRINGPGWREEFSIPPTPGPRSLATPIPNIGILQKNRFPFGFTGAEVKAVSEADSLDDSIEEVVDSMRRYANGSKVANRNEPAQLNRIRSPLMEQLDDHTLSSSISDDDGDIKEGGPGPVPLHDGQTPVAIPIFPTTPDLQPIISLISSLHATSHAQSSELVSAILDNHDQKLALDHAEREQNRQTVVQQVQDAQAEVARAWEDMRQQDDVREHNLKRLLEEAIECLQRFDGGVPNALSGAMPEATSV</sequence>
<dbReference type="Proteomes" id="UP000812966">
    <property type="component" value="Unassembled WGS sequence"/>
</dbReference>
<protein>
    <submittedName>
        <fullName evidence="1">Uncharacterized protein</fullName>
    </submittedName>
</protein>
<reference evidence="1" key="1">
    <citation type="submission" date="2020-04" db="EMBL/GenBank/DDBJ databases">
        <title>Analysis of mating type loci in Filobasidium floriforme.</title>
        <authorList>
            <person name="Nowrousian M."/>
        </authorList>
    </citation>
    <scope>NUCLEOTIDE SEQUENCE</scope>
    <source>
        <strain evidence="1">CBS 6242</strain>
    </source>
</reference>